<accession>A0A2A2MS99</accession>
<protein>
    <submittedName>
        <fullName evidence="1">Uncharacterized protein</fullName>
    </submittedName>
</protein>
<gene>
    <name evidence="1" type="ORF">TW71_08675</name>
</gene>
<reference evidence="1" key="1">
    <citation type="journal article" date="2015" name="BMC Genomics">
        <title>Genome mining reveals unlocked bioactive potential of marine Gram-negative bacteria.</title>
        <authorList>
            <person name="Machado H."/>
            <person name="Sonnenschein E.C."/>
            <person name="Melchiorsen J."/>
            <person name="Gram L."/>
        </authorList>
    </citation>
    <scope>NUCLEOTIDE SEQUENCE</scope>
    <source>
        <strain evidence="1">S2052</strain>
    </source>
</reference>
<dbReference type="AlphaFoldDB" id="A0A2A2MS99"/>
<dbReference type="EMBL" id="JXXR01000008">
    <property type="protein sequence ID" value="KJY74989.1"/>
    <property type="molecule type" value="Genomic_DNA"/>
</dbReference>
<organism evidence="1">
    <name type="scientific">Vibrio coralliilyticus</name>
    <dbReference type="NCBI Taxonomy" id="190893"/>
    <lineage>
        <taxon>Bacteria</taxon>
        <taxon>Pseudomonadati</taxon>
        <taxon>Pseudomonadota</taxon>
        <taxon>Gammaproteobacteria</taxon>
        <taxon>Vibrionales</taxon>
        <taxon>Vibrionaceae</taxon>
        <taxon>Vibrio</taxon>
    </lineage>
</organism>
<dbReference type="Gene3D" id="3.60.60.10">
    <property type="entry name" value="Penicillin V Acylase, Chain A"/>
    <property type="match status" value="1"/>
</dbReference>
<dbReference type="RefSeq" id="WP_019277165.1">
    <property type="nucleotide sequence ID" value="NZ_CP063053.1"/>
</dbReference>
<proteinExistence type="predicted"/>
<name>A0A2A2MS99_9VIBR</name>
<sequence>MCTIGAVFDGNQLVTFKQCDLIPVTHFHPPRVRRGQNGVESYIAMTREGSEGIWAGSNDAGVSFVAADSYTTTAANYSTSQGEVQALFEAYEATVRDHTNATEAAMHLTQFYLSMGQATPFPAPDIALVSGWADETRTRKVAIFIEYMPNPYNQRPVRTICRDEGYFVSTNHFRLQPDSVHYPANHSTYLRLNRAESLLQLSPNQTGVEQLLSDQYYGQTELSLCRETEFVGSEFFTQATALFSLSQGRPTCRYQVNGNPRTQPLQTFQEAPL</sequence>
<comment type="caution">
    <text evidence="1">The sequence shown here is derived from an EMBL/GenBank/DDBJ whole genome shotgun (WGS) entry which is preliminary data.</text>
</comment>
<evidence type="ECO:0000313" key="1">
    <source>
        <dbReference type="EMBL" id="KJY74989.1"/>
    </source>
</evidence>